<protein>
    <submittedName>
        <fullName evidence="2">ORF 4' protein</fullName>
    </submittedName>
</protein>
<dbReference type="EMBL" id="KX656701">
    <property type="protein sequence ID" value="APP93312.1"/>
    <property type="molecule type" value="Genomic_RNA"/>
</dbReference>
<dbReference type="EMBL" id="KX656702">
    <property type="protein sequence ID" value="APP93325.1"/>
    <property type="molecule type" value="Genomic_RNA"/>
</dbReference>
<accession>A0A1L5YNK8</accession>
<name>A0A1L5YNK8_9NIDO</name>
<dbReference type="Pfam" id="PF02497">
    <property type="entry name" value="Arteri_GP4"/>
    <property type="match status" value="1"/>
</dbReference>
<organism evidence="2">
    <name type="scientific">Kibale red colobus virus 1</name>
    <dbReference type="NCBI Taxonomy" id="1885929"/>
    <lineage>
        <taxon>Viruses</taxon>
        <taxon>Riboviria</taxon>
        <taxon>Orthornavirae</taxon>
        <taxon>Pisuviricota</taxon>
        <taxon>Pisoniviricetes</taxon>
        <taxon>Nidovirales</taxon>
        <taxon>Arnidovirineae</taxon>
        <taxon>Arteriviridae</taxon>
        <taxon>Simarterivirinae</taxon>
        <taxon>Zetaarterivirus</taxon>
        <taxon>Zetaarterivirus ugarco</taxon>
        <taxon>Zetaarterivirus ugarco 1</taxon>
    </lineage>
</organism>
<dbReference type="GO" id="GO:0019031">
    <property type="term" value="C:viral envelope"/>
    <property type="evidence" value="ECO:0007669"/>
    <property type="project" value="InterPro"/>
</dbReference>
<reference evidence="2" key="1">
    <citation type="submission" date="2016-07" db="EMBL/GenBank/DDBJ databases">
        <title>Within-host evolution and adaptation of simian arteriviruses in cynomolgus (crab-eating) macaques.</title>
        <authorList>
            <person name="Moncla L.H."/>
            <person name="Weiler A.M."/>
            <person name="Barry G."/>
            <person name="Weinfurter J.T."/>
            <person name="Dinis J.M."/>
            <person name="Charlier O."/>
            <person name="Lauck M."/>
            <person name="Bailey A.L."/>
            <person name="Wahl-Jensen V."/>
            <person name="Nelson C.W."/>
            <person name="Johnson J.C."/>
            <person name="Cai Y."/>
            <person name="Goldberg T.L."/>
            <person name="O'Connor D.H."/>
            <person name="Jahrling P.B."/>
            <person name="Kuhn J.H."/>
            <person name="Friedrich T.C."/>
        </authorList>
    </citation>
    <scope>NUCLEOTIDE SEQUENCE</scope>
    <source>
        <strain evidence="2">KRCV-1_P4-D12</strain>
        <strain evidence="1">KRCV-1_P4-D7</strain>
    </source>
</reference>
<proteinExistence type="predicted"/>
<dbReference type="InterPro" id="IPR003412">
    <property type="entry name" value="Arteri_GP4"/>
</dbReference>
<sequence length="194" mass="21734">MGHLLLGVVAPVLAFFVGAWSKSDLRCMPCQAHNHTHLMSQFQKVYSRDSSKTGGFFTPQPEASIYLMGLDCTDETVFGNIQSYTGSVTGNLTDLDYAFNFLALMNCLTQSIKLAARGYHVSFRLSNHLWTPEDTYDGDKPRDNGTLLLLCTNHTVDLIKHTDLTGFWFFHPGALRWGTVFCCCLAVLRALWAR</sequence>
<evidence type="ECO:0000313" key="1">
    <source>
        <dbReference type="EMBL" id="APP93312.1"/>
    </source>
</evidence>
<evidence type="ECO:0000313" key="2">
    <source>
        <dbReference type="EMBL" id="APP93325.1"/>
    </source>
</evidence>